<dbReference type="EC" id="5.3.1.8" evidence="7"/>
<evidence type="ECO:0000256" key="11">
    <source>
        <dbReference type="ARBA" id="ARBA00022741"/>
    </source>
</evidence>
<evidence type="ECO:0000256" key="5">
    <source>
        <dbReference type="ARBA" id="ARBA00006115"/>
    </source>
</evidence>
<evidence type="ECO:0000259" key="22">
    <source>
        <dbReference type="Pfam" id="PF01050"/>
    </source>
</evidence>
<evidence type="ECO:0000256" key="14">
    <source>
        <dbReference type="ARBA" id="ARBA00023235"/>
    </source>
</evidence>
<dbReference type="Pfam" id="PF01050">
    <property type="entry name" value="MannoseP_isomer"/>
    <property type="match status" value="1"/>
</dbReference>
<dbReference type="InterPro" id="IPR029044">
    <property type="entry name" value="Nucleotide-diphossugar_trans"/>
</dbReference>
<feature type="domain" description="Mannose-6-phosphate isomerase type II C-terminal" evidence="22">
    <location>
        <begin position="350"/>
        <end position="464"/>
    </location>
</feature>
<organism evidence="24 25">
    <name type="scientific">Pseudomonas asplenii</name>
    <dbReference type="NCBI Taxonomy" id="53407"/>
    <lineage>
        <taxon>Bacteria</taxon>
        <taxon>Pseudomonadati</taxon>
        <taxon>Pseudomonadota</taxon>
        <taxon>Gammaproteobacteria</taxon>
        <taxon>Pseudomonadales</taxon>
        <taxon>Pseudomonadaceae</taxon>
        <taxon>Pseudomonas</taxon>
    </lineage>
</organism>
<comment type="catalytic activity">
    <reaction evidence="17">
        <text>alpha-D-mannose 1-phosphate + GTP + H(+) = GDP-alpha-D-mannose + diphosphate</text>
        <dbReference type="Rhea" id="RHEA:15229"/>
        <dbReference type="ChEBI" id="CHEBI:15378"/>
        <dbReference type="ChEBI" id="CHEBI:33019"/>
        <dbReference type="ChEBI" id="CHEBI:37565"/>
        <dbReference type="ChEBI" id="CHEBI:57527"/>
        <dbReference type="ChEBI" id="CHEBI:58409"/>
        <dbReference type="EC" id="2.7.7.13"/>
    </reaction>
</comment>
<keyword evidence="10 24" id="KW-0548">Nucleotidyltransferase</keyword>
<evidence type="ECO:0000256" key="7">
    <source>
        <dbReference type="ARBA" id="ARBA00011956"/>
    </source>
</evidence>
<dbReference type="OrthoDB" id="9806359at2"/>
<dbReference type="GO" id="GO:0042121">
    <property type="term" value="P:alginic acid biosynthetic process"/>
    <property type="evidence" value="ECO:0007669"/>
    <property type="project" value="UniProtKB-KW"/>
</dbReference>
<dbReference type="STRING" id="50340.PF66_00272"/>
<keyword evidence="25" id="KW-1185">Reference proteome</keyword>
<keyword evidence="9 24" id="KW-0808">Transferase</keyword>
<evidence type="ECO:0000256" key="10">
    <source>
        <dbReference type="ARBA" id="ARBA00022695"/>
    </source>
</evidence>
<dbReference type="CDD" id="cd02509">
    <property type="entry name" value="GDP-M1P_Guanylyltransferase"/>
    <property type="match status" value="1"/>
</dbReference>
<dbReference type="PANTHER" id="PTHR46390">
    <property type="entry name" value="MANNOSE-1-PHOSPHATE GUANYLYLTRANSFERASE"/>
    <property type="match status" value="1"/>
</dbReference>
<evidence type="ECO:0000313" key="25">
    <source>
        <dbReference type="Proteomes" id="UP000037931"/>
    </source>
</evidence>
<accession>A0A0N0VL73</accession>
<keyword evidence="15" id="KW-0511">Multifunctional enzyme</keyword>
<protein>
    <recommendedName>
        <fullName evidence="19">Alginate biosynthesis protein AlgA</fullName>
        <ecNumber evidence="8">2.7.7.13</ecNumber>
        <ecNumber evidence="7">5.3.1.8</ecNumber>
    </recommendedName>
</protein>
<dbReference type="PATRIC" id="fig|50340.43.peg.275"/>
<proteinExistence type="inferred from homology"/>
<keyword evidence="11" id="KW-0547">Nucleotide-binding</keyword>
<evidence type="ECO:0000313" key="24">
    <source>
        <dbReference type="EMBL" id="KPA93343.1"/>
    </source>
</evidence>
<comment type="similarity">
    <text evidence="5 20">Belongs to the mannose-6-phosphate isomerase type 2 family.</text>
</comment>
<name>A0A0N0VL73_9PSED</name>
<dbReference type="GO" id="GO:0005525">
    <property type="term" value="F:GTP binding"/>
    <property type="evidence" value="ECO:0007669"/>
    <property type="project" value="UniProtKB-KW"/>
</dbReference>
<evidence type="ECO:0000256" key="3">
    <source>
        <dbReference type="ARBA" id="ARBA00004666"/>
    </source>
</evidence>
<dbReference type="EMBL" id="JSYZ01000001">
    <property type="protein sequence ID" value="KPA93343.1"/>
    <property type="molecule type" value="Genomic_DNA"/>
</dbReference>
<dbReference type="Pfam" id="PF22640">
    <property type="entry name" value="ManC_GMP_beta-helix"/>
    <property type="match status" value="1"/>
</dbReference>
<evidence type="ECO:0000256" key="6">
    <source>
        <dbReference type="ARBA" id="ARBA00011245"/>
    </source>
</evidence>
<reference evidence="24 25" key="1">
    <citation type="journal article" date="2015" name="PLoS ONE">
        <title>Rice-Infecting Pseudomonas Genomes Are Highly Accessorized and Harbor Multiple Putative Virulence Mechanisms to Cause Sheath Brown Rot.</title>
        <authorList>
            <person name="Quibod I.L."/>
            <person name="Grande G."/>
            <person name="Oreiro E.G."/>
            <person name="Borja F.N."/>
            <person name="Dossa G.S."/>
            <person name="Mauleon R."/>
            <person name="Cruz C.V."/>
            <person name="Oliva R."/>
        </authorList>
    </citation>
    <scope>NUCLEOTIDE SEQUENCE [LARGE SCALE GENOMIC DNA]</scope>
    <source>
        <strain evidence="24 25">IRRI 6609</strain>
    </source>
</reference>
<evidence type="ECO:0000256" key="2">
    <source>
        <dbReference type="ARBA" id="ARBA00001941"/>
    </source>
</evidence>
<dbReference type="AlphaFoldDB" id="A0A0N0VL73"/>
<dbReference type="InterPro" id="IPR049577">
    <property type="entry name" value="GMPP_N"/>
</dbReference>
<dbReference type="FunFam" id="2.60.120.10:FF:000032">
    <property type="entry name" value="Mannose-1-phosphate guanylyltransferase/mannose-6-phosphate isomerase"/>
    <property type="match status" value="1"/>
</dbReference>
<evidence type="ECO:0000259" key="21">
    <source>
        <dbReference type="Pfam" id="PF00483"/>
    </source>
</evidence>
<dbReference type="Gene3D" id="3.90.550.10">
    <property type="entry name" value="Spore Coat Polysaccharide Biosynthesis Protein SpsA, Chain A"/>
    <property type="match status" value="1"/>
</dbReference>
<dbReference type="InterPro" id="IPR054566">
    <property type="entry name" value="ManC/GMP-like_b-helix"/>
</dbReference>
<comment type="cofactor">
    <cofactor evidence="2">
        <name>Co(2+)</name>
        <dbReference type="ChEBI" id="CHEBI:48828"/>
    </cofactor>
</comment>
<dbReference type="InterPro" id="IPR005835">
    <property type="entry name" value="NTP_transferase_dom"/>
</dbReference>
<evidence type="ECO:0000256" key="1">
    <source>
        <dbReference type="ARBA" id="ARBA00000757"/>
    </source>
</evidence>
<evidence type="ECO:0000256" key="15">
    <source>
        <dbReference type="ARBA" id="ARBA00023268"/>
    </source>
</evidence>
<comment type="subunit">
    <text evidence="6">Monomer.</text>
</comment>
<evidence type="ECO:0000256" key="20">
    <source>
        <dbReference type="RuleBase" id="RU004190"/>
    </source>
</evidence>
<dbReference type="PANTHER" id="PTHR46390:SF1">
    <property type="entry name" value="MANNOSE-1-PHOSPHATE GUANYLYLTRANSFERASE"/>
    <property type="match status" value="1"/>
</dbReference>
<evidence type="ECO:0000256" key="9">
    <source>
        <dbReference type="ARBA" id="ARBA00022679"/>
    </source>
</evidence>
<dbReference type="InterPro" id="IPR001538">
    <property type="entry name" value="Man6P_isomerase-2_C"/>
</dbReference>
<dbReference type="InterPro" id="IPR011051">
    <property type="entry name" value="RmlC_Cupin_sf"/>
</dbReference>
<dbReference type="GO" id="GO:0009298">
    <property type="term" value="P:GDP-mannose biosynthetic process"/>
    <property type="evidence" value="ECO:0007669"/>
    <property type="project" value="UniProtKB-UniPathway"/>
</dbReference>
<evidence type="ECO:0000256" key="16">
    <source>
        <dbReference type="ARBA" id="ARBA00023285"/>
    </source>
</evidence>
<sequence length="483" mass="53853">MIPVILSGGSGSRLWPLSRKQFPKQFLALTGEQTLFQQTIERLVFEGMDTPIVVCNKDHRFIVSEQLQARQLEAQRILMEPFGRNTAPAVALTAMLLVNEGRDELMLVLPADHVLEDQKGLQRALALATVAAERGEMVLFGVPATKPETGYGYIKSSNDALLPEGVSRVSQFVEKPDEKRANEFVEAGGYYWNSGMFLFRASRFLEELKKHDPDIYDTCLLTLERSQQDADSVTLDEATFAQCPDNSIDYAVMEKTQRACVVPLTAGWSDVGCWSSLWDVHEKDENGNVSKGDVVIQDSRNCMIHGNGKLVSVIGLENIVVVETKDAMMIAHKDKVQGVKQLVNTLNAQGRSETQNHCEVYRPWGSYDSVDMGGRFQVKHISVKPGACLSLQMHHHRAEHWIVVSGTAEVTCDENVFLLCENQSTYIPIASVHRLRNPGKIPLEIIEVQSGSYLGEDDIERFEDIYGRSTPVERGVSVKTIAQ</sequence>
<dbReference type="GO" id="GO:0004476">
    <property type="term" value="F:mannose-6-phosphate isomerase activity"/>
    <property type="evidence" value="ECO:0007669"/>
    <property type="project" value="UniProtKB-EC"/>
</dbReference>
<dbReference type="UniPathway" id="UPA00126">
    <property type="reaction ID" value="UER00930"/>
</dbReference>
<comment type="function">
    <text evidence="18">Produces a precursor for alginate polymerization. The alginate layer provides a protective barrier against host immune defenses and antibiotics.</text>
</comment>
<dbReference type="SUPFAM" id="SSF51182">
    <property type="entry name" value="RmlC-like cupins"/>
    <property type="match status" value="1"/>
</dbReference>
<dbReference type="RefSeq" id="WP_054060201.1">
    <property type="nucleotide sequence ID" value="NZ_JAQMZR010000038.1"/>
</dbReference>
<dbReference type="Gene3D" id="2.60.120.10">
    <property type="entry name" value="Jelly Rolls"/>
    <property type="match status" value="1"/>
</dbReference>
<dbReference type="NCBIfam" id="TIGR01479">
    <property type="entry name" value="GMP_PMI"/>
    <property type="match status" value="1"/>
</dbReference>
<evidence type="ECO:0000256" key="17">
    <source>
        <dbReference type="ARBA" id="ARBA00047343"/>
    </source>
</evidence>
<dbReference type="FunFam" id="3.90.550.10:FF:000046">
    <property type="entry name" value="Mannose-1-phosphate guanylyltransferase (GDP)"/>
    <property type="match status" value="1"/>
</dbReference>
<comment type="pathway">
    <text evidence="3">Nucleotide-sugar biosynthesis; GDP-alpha-D-mannose biosynthesis; alpha-D-mannose 1-phosphate from D-fructose 6-phosphate: step 1/2.</text>
</comment>
<feature type="domain" description="MannoseP isomerase/GMP-like beta-helix" evidence="23">
    <location>
        <begin position="292"/>
        <end position="346"/>
    </location>
</feature>
<comment type="pathway">
    <text evidence="4">Nucleotide-sugar biosynthesis; GDP-alpha-D-mannose biosynthesis; GDP-alpha-D-mannose from alpha-D-mannose 1-phosphate (GTP route): step 1/1.</text>
</comment>
<dbReference type="Proteomes" id="UP000037931">
    <property type="component" value="Unassembled WGS sequence"/>
</dbReference>
<keyword evidence="13" id="KW-0342">GTP-binding</keyword>
<evidence type="ECO:0000256" key="19">
    <source>
        <dbReference type="ARBA" id="ARBA00067387"/>
    </source>
</evidence>
<dbReference type="InterPro" id="IPR051161">
    <property type="entry name" value="Mannose-6P_isomerase_type2"/>
</dbReference>
<evidence type="ECO:0000256" key="13">
    <source>
        <dbReference type="ARBA" id="ARBA00023134"/>
    </source>
</evidence>
<evidence type="ECO:0000256" key="18">
    <source>
        <dbReference type="ARBA" id="ARBA00057590"/>
    </source>
</evidence>
<dbReference type="SUPFAM" id="SSF53448">
    <property type="entry name" value="Nucleotide-diphospho-sugar transferases"/>
    <property type="match status" value="1"/>
</dbReference>
<comment type="caution">
    <text evidence="24">The sequence shown here is derived from an EMBL/GenBank/DDBJ whole genome shotgun (WGS) entry which is preliminary data.</text>
</comment>
<evidence type="ECO:0000256" key="12">
    <source>
        <dbReference type="ARBA" id="ARBA00022841"/>
    </source>
</evidence>
<comment type="catalytic activity">
    <reaction evidence="1">
        <text>D-mannose 6-phosphate = D-fructose 6-phosphate</text>
        <dbReference type="Rhea" id="RHEA:12356"/>
        <dbReference type="ChEBI" id="CHEBI:58735"/>
        <dbReference type="ChEBI" id="CHEBI:61527"/>
        <dbReference type="EC" id="5.3.1.8"/>
    </reaction>
</comment>
<evidence type="ECO:0000256" key="8">
    <source>
        <dbReference type="ARBA" id="ARBA00012387"/>
    </source>
</evidence>
<keyword evidence="12" id="KW-0016">Alginate biosynthesis</keyword>
<evidence type="ECO:0000256" key="4">
    <source>
        <dbReference type="ARBA" id="ARBA00004823"/>
    </source>
</evidence>
<dbReference type="CDD" id="cd02213">
    <property type="entry name" value="cupin_PMI_typeII_C"/>
    <property type="match status" value="1"/>
</dbReference>
<keyword evidence="16" id="KW-0170">Cobalt</keyword>
<evidence type="ECO:0000259" key="23">
    <source>
        <dbReference type="Pfam" id="PF22640"/>
    </source>
</evidence>
<dbReference type="InterPro" id="IPR014710">
    <property type="entry name" value="RmlC-like_jellyroll"/>
</dbReference>
<dbReference type="Pfam" id="PF00483">
    <property type="entry name" value="NTP_transferase"/>
    <property type="match status" value="1"/>
</dbReference>
<gene>
    <name evidence="24" type="ORF">PF66_00272</name>
</gene>
<dbReference type="GO" id="GO:0004475">
    <property type="term" value="F:mannose-1-phosphate guanylyltransferase (GTP) activity"/>
    <property type="evidence" value="ECO:0007669"/>
    <property type="project" value="UniProtKB-EC"/>
</dbReference>
<dbReference type="InterPro" id="IPR006375">
    <property type="entry name" value="Man1P_GuaTrfase/Man6P_Isoase"/>
</dbReference>
<keyword evidence="14 24" id="KW-0413">Isomerase</keyword>
<feature type="domain" description="Nucleotidyl transferase" evidence="21">
    <location>
        <begin position="3"/>
        <end position="286"/>
    </location>
</feature>
<dbReference type="EC" id="2.7.7.13" evidence="8"/>